<dbReference type="HOGENOM" id="CLU_070456_1_1_6"/>
<dbReference type="PANTHER" id="PTHR11487:SF0">
    <property type="entry name" value="S-ACYL FATTY ACID SYNTHASE THIOESTERASE, MEDIUM CHAIN"/>
    <property type="match status" value="1"/>
</dbReference>
<dbReference type="GO" id="GO:0016297">
    <property type="term" value="F:fatty acyl-[ACP] hydrolase activity"/>
    <property type="evidence" value="ECO:0007669"/>
    <property type="project" value="UniProtKB-EC"/>
</dbReference>
<dbReference type="InterPro" id="IPR029058">
    <property type="entry name" value="AB_hydrolase_fold"/>
</dbReference>
<dbReference type="EMBL" id="LN614827">
    <property type="protein sequence ID" value="CEG58603.1"/>
    <property type="molecule type" value="Genomic_DNA"/>
</dbReference>
<evidence type="ECO:0000313" key="4">
    <source>
        <dbReference type="Proteomes" id="UP000032430"/>
    </source>
</evidence>
<organism evidence="3 4">
    <name type="scientific">Legionella fallonii LLAP-10</name>
    <dbReference type="NCBI Taxonomy" id="1212491"/>
    <lineage>
        <taxon>Bacteria</taxon>
        <taxon>Pseudomonadati</taxon>
        <taxon>Pseudomonadota</taxon>
        <taxon>Gammaproteobacteria</taxon>
        <taxon>Legionellales</taxon>
        <taxon>Legionellaceae</taxon>
        <taxon>Legionella</taxon>
    </lineage>
</organism>
<comment type="similarity">
    <text evidence="1">Belongs to the thioesterase family.</text>
</comment>
<dbReference type="AlphaFoldDB" id="A0A098G815"/>
<dbReference type="Pfam" id="PF00975">
    <property type="entry name" value="Thioesterase"/>
    <property type="match status" value="1"/>
</dbReference>
<name>A0A098G815_9GAMM</name>
<gene>
    <name evidence="3" type="ORF">LFA_3267</name>
</gene>
<dbReference type="Proteomes" id="UP000032430">
    <property type="component" value="Chromosome I"/>
</dbReference>
<feature type="domain" description="Thioesterase" evidence="2">
    <location>
        <begin position="19"/>
        <end position="241"/>
    </location>
</feature>
<keyword evidence="4" id="KW-1185">Reference proteome</keyword>
<reference evidence="4" key="1">
    <citation type="submission" date="2014-09" db="EMBL/GenBank/DDBJ databases">
        <authorList>
            <person name="Gomez-Valero L."/>
        </authorList>
    </citation>
    <scope>NUCLEOTIDE SEQUENCE [LARGE SCALE GENOMIC DNA]</scope>
    <source>
        <strain evidence="4">ATCC700992</strain>
    </source>
</reference>
<dbReference type="EC" id="3.1.2.14" evidence="3"/>
<evidence type="ECO:0000256" key="1">
    <source>
        <dbReference type="ARBA" id="ARBA00007169"/>
    </source>
</evidence>
<evidence type="ECO:0000259" key="2">
    <source>
        <dbReference type="Pfam" id="PF00975"/>
    </source>
</evidence>
<dbReference type="Gene3D" id="3.40.50.1820">
    <property type="entry name" value="alpha/beta hydrolase"/>
    <property type="match status" value="1"/>
</dbReference>
<dbReference type="InterPro" id="IPR001031">
    <property type="entry name" value="Thioesterase"/>
</dbReference>
<dbReference type="PANTHER" id="PTHR11487">
    <property type="entry name" value="THIOESTERASE"/>
    <property type="match status" value="1"/>
</dbReference>
<dbReference type="InterPro" id="IPR012223">
    <property type="entry name" value="TEII"/>
</dbReference>
<dbReference type="GO" id="GO:0008610">
    <property type="term" value="P:lipid biosynthetic process"/>
    <property type="evidence" value="ECO:0007669"/>
    <property type="project" value="TreeGrafter"/>
</dbReference>
<proteinExistence type="inferred from homology"/>
<dbReference type="KEGG" id="lfa:LFA_3267"/>
<keyword evidence="3" id="KW-0378">Hydrolase</keyword>
<dbReference type="OrthoDB" id="8480037at2"/>
<dbReference type="SUPFAM" id="SSF53474">
    <property type="entry name" value="alpha/beta-Hydrolases"/>
    <property type="match status" value="1"/>
</dbReference>
<protein>
    <submittedName>
        <fullName evidence="3">Thioesterase domain protein</fullName>
        <ecNumber evidence="3">3.1.2.14</ecNumber>
    </submittedName>
</protein>
<evidence type="ECO:0000313" key="3">
    <source>
        <dbReference type="EMBL" id="CEG58603.1"/>
    </source>
</evidence>
<dbReference type="RefSeq" id="WP_045096888.1">
    <property type="nucleotide sequence ID" value="NZ_LN614827.1"/>
</dbReference>
<sequence length="258" mass="28652">MSRSDWLFIPKPITLPSLRIICFPYAGGNALTYKSWVELLPNNVELVAIQPPGRCNRIFEPAFSDMNALVNGLLPAIKNIIDLPYILFGHSLGSKVAFELMSQLNSLDAPLPMHFIASGSRGPHIPARGAGIYNLPEKEFIKELIKLNGTQKEILENEELMKLLLPALRAELKLSHTYCSSSVNSFNCPISVLGGTEDTEVTPADLQSWESNFTSSATIHMIPGDHFFLDSQRHLVLRKINMIIKECLLKLTAIADII</sequence>
<dbReference type="STRING" id="1212491.LFA_3267"/>
<accession>A0A098G815</accession>